<dbReference type="STRING" id="69004.A0A182QII9"/>
<sequence length="313" mass="35123">MGCGTIKATHPPTGKYQTETDWDYRSNSLVNYLIMANYLINAVVTVWLVQVSYGLDLSHYTMPSREVGERLKSYDPKTTPGYPHEQGLGHYYQGDILLRKSKAGRLAVIDPYNINVWPNAVVPYVVRANFTTAESDLLQAAFDQYAAKTCIRFVPRTTELQYVTITNDQAGCYSYVGRSPDPTENVLNLQTPACMADVGTPVHEMMHTLGFLHEQSRFDRDAYVNFYPQNLRPEYQDPAFIEINFGVYGGPEFTNYNAPYNYGSVMHYSRLAGAAAWDAPVLTAKKTFFGDFGNPAGLSAGDVKQLMARYCTK</sequence>
<dbReference type="GO" id="GO:0006508">
    <property type="term" value="P:proteolysis"/>
    <property type="evidence" value="ECO:0007669"/>
    <property type="project" value="UniProtKB-KW"/>
</dbReference>
<comment type="caution">
    <text evidence="1">Lacks conserved residue(s) required for the propagation of feature annotation.</text>
</comment>
<dbReference type="SUPFAM" id="SSF55486">
    <property type="entry name" value="Metalloproteases ('zincins'), catalytic domain"/>
    <property type="match status" value="1"/>
</dbReference>
<dbReference type="InterPro" id="IPR001506">
    <property type="entry name" value="Peptidase_M12A"/>
</dbReference>
<proteinExistence type="predicted"/>
<feature type="transmembrane region" description="Helical" evidence="3">
    <location>
        <begin position="32"/>
        <end position="55"/>
    </location>
</feature>
<comment type="cofactor">
    <cofactor evidence="1 2">
        <name>Zn(2+)</name>
        <dbReference type="ChEBI" id="CHEBI:29105"/>
    </cofactor>
    <text evidence="1 2">Binds 1 zinc ion per subunit.</text>
</comment>
<dbReference type="VEuPathDB" id="VectorBase:AFAF010891"/>
<dbReference type="InterPro" id="IPR006026">
    <property type="entry name" value="Peptidase_Metallo"/>
</dbReference>
<evidence type="ECO:0000256" key="1">
    <source>
        <dbReference type="PROSITE-ProRule" id="PRU01211"/>
    </source>
</evidence>
<evidence type="ECO:0000313" key="6">
    <source>
        <dbReference type="Proteomes" id="UP000075886"/>
    </source>
</evidence>
<dbReference type="Gene3D" id="3.40.390.10">
    <property type="entry name" value="Collagenase (Catalytic Domain)"/>
    <property type="match status" value="1"/>
</dbReference>
<reference evidence="6" key="1">
    <citation type="submission" date="2014-01" db="EMBL/GenBank/DDBJ databases">
        <title>The Genome Sequence of Anopheles farauti FAR1 (V2).</title>
        <authorList>
            <consortium name="The Broad Institute Genomics Platform"/>
            <person name="Neafsey D.E."/>
            <person name="Besansky N."/>
            <person name="Howell P."/>
            <person name="Walton C."/>
            <person name="Young S.K."/>
            <person name="Zeng Q."/>
            <person name="Gargeya S."/>
            <person name="Fitzgerald M."/>
            <person name="Haas B."/>
            <person name="Abouelleil A."/>
            <person name="Allen A.W."/>
            <person name="Alvarado L."/>
            <person name="Arachchi H.M."/>
            <person name="Berlin A.M."/>
            <person name="Chapman S.B."/>
            <person name="Gainer-Dewar J."/>
            <person name="Goldberg J."/>
            <person name="Griggs A."/>
            <person name="Gujja S."/>
            <person name="Hansen M."/>
            <person name="Howarth C."/>
            <person name="Imamovic A."/>
            <person name="Ireland A."/>
            <person name="Larimer J."/>
            <person name="McCowan C."/>
            <person name="Murphy C."/>
            <person name="Pearson M."/>
            <person name="Poon T.W."/>
            <person name="Priest M."/>
            <person name="Roberts A."/>
            <person name="Saif S."/>
            <person name="Shea T."/>
            <person name="Sisk P."/>
            <person name="Sykes S."/>
            <person name="Wortman J."/>
            <person name="Nusbaum C."/>
            <person name="Birren B."/>
        </authorList>
    </citation>
    <scope>NUCLEOTIDE SEQUENCE [LARGE SCALE GENOMIC DNA]</scope>
    <source>
        <strain evidence="6">FAR1</strain>
    </source>
</reference>
<evidence type="ECO:0000256" key="2">
    <source>
        <dbReference type="RuleBase" id="RU361183"/>
    </source>
</evidence>
<organism evidence="5 6">
    <name type="scientific">Anopheles farauti</name>
    <dbReference type="NCBI Taxonomy" id="69004"/>
    <lineage>
        <taxon>Eukaryota</taxon>
        <taxon>Metazoa</taxon>
        <taxon>Ecdysozoa</taxon>
        <taxon>Arthropoda</taxon>
        <taxon>Hexapoda</taxon>
        <taxon>Insecta</taxon>
        <taxon>Pterygota</taxon>
        <taxon>Neoptera</taxon>
        <taxon>Endopterygota</taxon>
        <taxon>Diptera</taxon>
        <taxon>Nematocera</taxon>
        <taxon>Culicoidea</taxon>
        <taxon>Culicidae</taxon>
        <taxon>Anophelinae</taxon>
        <taxon>Anopheles</taxon>
    </lineage>
</organism>
<feature type="domain" description="Peptidase M12A" evidence="4">
    <location>
        <begin position="107"/>
        <end position="312"/>
    </location>
</feature>
<dbReference type="PANTHER" id="PTHR10127">
    <property type="entry name" value="DISCOIDIN, CUB, EGF, LAMININ , AND ZINC METALLOPROTEASE DOMAIN CONTAINING"/>
    <property type="match status" value="1"/>
</dbReference>
<dbReference type="InterPro" id="IPR024079">
    <property type="entry name" value="MetalloPept_cat_dom_sf"/>
</dbReference>
<keyword evidence="1 2" id="KW-0479">Metal-binding</keyword>
<keyword evidence="3" id="KW-1133">Transmembrane helix</keyword>
<dbReference type="Pfam" id="PF01400">
    <property type="entry name" value="Astacin"/>
    <property type="match status" value="1"/>
</dbReference>
<evidence type="ECO:0000256" key="3">
    <source>
        <dbReference type="SAM" id="Phobius"/>
    </source>
</evidence>
<keyword evidence="1 2" id="KW-0378">Hydrolase</keyword>
<dbReference type="SMART" id="SM00235">
    <property type="entry name" value="ZnMc"/>
    <property type="match status" value="1"/>
</dbReference>
<dbReference type="AlphaFoldDB" id="A0A182QII9"/>
<dbReference type="CDD" id="cd04280">
    <property type="entry name" value="ZnMc_astacin_like"/>
    <property type="match status" value="1"/>
</dbReference>
<feature type="disulfide bond" evidence="1">
    <location>
        <begin position="172"/>
        <end position="194"/>
    </location>
</feature>
<keyword evidence="3" id="KW-0812">Transmembrane</keyword>
<dbReference type="GO" id="GO:0004222">
    <property type="term" value="F:metalloendopeptidase activity"/>
    <property type="evidence" value="ECO:0007669"/>
    <property type="project" value="UniProtKB-UniRule"/>
</dbReference>
<dbReference type="PRINTS" id="PR00480">
    <property type="entry name" value="ASTACIN"/>
</dbReference>
<accession>A0A182QII9</accession>
<dbReference type="Proteomes" id="UP000075886">
    <property type="component" value="Unassembled WGS sequence"/>
</dbReference>
<dbReference type="EMBL" id="AXCN02000644">
    <property type="status" value="NOT_ANNOTATED_CDS"/>
    <property type="molecule type" value="Genomic_DNA"/>
</dbReference>
<dbReference type="EnsemblMetazoa" id="AFAF010891-RA">
    <property type="protein sequence ID" value="AFAF010891-PA"/>
    <property type="gene ID" value="AFAF010891"/>
</dbReference>
<keyword evidence="1" id="KW-1015">Disulfide bond</keyword>
<keyword evidence="1 2" id="KW-0862">Zinc</keyword>
<name>A0A182QII9_9DIPT</name>
<dbReference type="PANTHER" id="PTHR10127:SF883">
    <property type="entry name" value="ZINC METALLOPROTEINASE NAS-8"/>
    <property type="match status" value="1"/>
</dbReference>
<feature type="binding site" evidence="1">
    <location>
        <position position="213"/>
    </location>
    <ligand>
        <name>Zn(2+)</name>
        <dbReference type="ChEBI" id="CHEBI:29105"/>
        <note>catalytic</note>
    </ligand>
</feature>
<feature type="active site" evidence="1">
    <location>
        <position position="204"/>
    </location>
</feature>
<evidence type="ECO:0000313" key="5">
    <source>
        <dbReference type="EnsemblMetazoa" id="AFAF010891-PA"/>
    </source>
</evidence>
<feature type="binding site" evidence="1">
    <location>
        <position position="207"/>
    </location>
    <ligand>
        <name>Zn(2+)</name>
        <dbReference type="ChEBI" id="CHEBI:29105"/>
        <note>catalytic</note>
    </ligand>
</feature>
<keyword evidence="1 2" id="KW-0482">Metalloprotease</keyword>
<evidence type="ECO:0000259" key="4">
    <source>
        <dbReference type="PROSITE" id="PS51864"/>
    </source>
</evidence>
<dbReference type="GO" id="GO:0008270">
    <property type="term" value="F:zinc ion binding"/>
    <property type="evidence" value="ECO:0007669"/>
    <property type="project" value="UniProtKB-UniRule"/>
</dbReference>
<reference evidence="5" key="2">
    <citation type="submission" date="2020-05" db="UniProtKB">
        <authorList>
            <consortium name="EnsemblMetazoa"/>
        </authorList>
    </citation>
    <scope>IDENTIFICATION</scope>
    <source>
        <strain evidence="5">FAR1</strain>
    </source>
</reference>
<keyword evidence="1 2" id="KW-0645">Protease</keyword>
<dbReference type="InterPro" id="IPR034035">
    <property type="entry name" value="Astacin-like_dom"/>
</dbReference>
<keyword evidence="6" id="KW-1185">Reference proteome</keyword>
<dbReference type="PROSITE" id="PS51864">
    <property type="entry name" value="ASTACIN"/>
    <property type="match status" value="1"/>
</dbReference>
<dbReference type="EC" id="3.4.24.-" evidence="2"/>
<protein>
    <recommendedName>
        <fullName evidence="2">Metalloendopeptidase</fullName>
        <ecNumber evidence="2">3.4.24.-</ecNumber>
    </recommendedName>
</protein>
<keyword evidence="3" id="KW-0472">Membrane</keyword>
<feature type="binding site" evidence="1">
    <location>
        <position position="203"/>
    </location>
    <ligand>
        <name>Zn(2+)</name>
        <dbReference type="ChEBI" id="CHEBI:29105"/>
        <note>catalytic</note>
    </ligand>
</feature>